<comment type="caution">
    <text evidence="1">The sequence shown here is derived from an EMBL/GenBank/DDBJ whole genome shotgun (WGS) entry which is preliminary data.</text>
</comment>
<organism evidence="1 2">
    <name type="scientific">Leucogyrophana mollusca</name>
    <dbReference type="NCBI Taxonomy" id="85980"/>
    <lineage>
        <taxon>Eukaryota</taxon>
        <taxon>Fungi</taxon>
        <taxon>Dikarya</taxon>
        <taxon>Basidiomycota</taxon>
        <taxon>Agaricomycotina</taxon>
        <taxon>Agaricomycetes</taxon>
        <taxon>Agaricomycetidae</taxon>
        <taxon>Boletales</taxon>
        <taxon>Boletales incertae sedis</taxon>
        <taxon>Leucogyrophana</taxon>
    </lineage>
</organism>
<evidence type="ECO:0000313" key="1">
    <source>
        <dbReference type="EMBL" id="KAH7917459.1"/>
    </source>
</evidence>
<keyword evidence="2" id="KW-1185">Reference proteome</keyword>
<evidence type="ECO:0000313" key="2">
    <source>
        <dbReference type="Proteomes" id="UP000790709"/>
    </source>
</evidence>
<accession>A0ACB8AW26</accession>
<dbReference type="Proteomes" id="UP000790709">
    <property type="component" value="Unassembled WGS sequence"/>
</dbReference>
<reference evidence="1" key="1">
    <citation type="journal article" date="2021" name="New Phytol.">
        <title>Evolutionary innovations through gain and loss of genes in the ectomycorrhizal Boletales.</title>
        <authorList>
            <person name="Wu G."/>
            <person name="Miyauchi S."/>
            <person name="Morin E."/>
            <person name="Kuo A."/>
            <person name="Drula E."/>
            <person name="Varga T."/>
            <person name="Kohler A."/>
            <person name="Feng B."/>
            <person name="Cao Y."/>
            <person name="Lipzen A."/>
            <person name="Daum C."/>
            <person name="Hundley H."/>
            <person name="Pangilinan J."/>
            <person name="Johnson J."/>
            <person name="Barry K."/>
            <person name="LaButti K."/>
            <person name="Ng V."/>
            <person name="Ahrendt S."/>
            <person name="Min B."/>
            <person name="Choi I.G."/>
            <person name="Park H."/>
            <person name="Plett J.M."/>
            <person name="Magnuson J."/>
            <person name="Spatafora J.W."/>
            <person name="Nagy L.G."/>
            <person name="Henrissat B."/>
            <person name="Grigoriev I.V."/>
            <person name="Yang Z.L."/>
            <person name="Xu J."/>
            <person name="Martin F.M."/>
        </authorList>
    </citation>
    <scope>NUCLEOTIDE SEQUENCE</scope>
    <source>
        <strain evidence="1">KUC20120723A-06</strain>
    </source>
</reference>
<proteinExistence type="predicted"/>
<gene>
    <name evidence="1" type="ORF">BV22DRAFT_1108567</name>
</gene>
<dbReference type="EMBL" id="MU267055">
    <property type="protein sequence ID" value="KAH7917459.1"/>
    <property type="molecule type" value="Genomic_DNA"/>
</dbReference>
<sequence>MIPQEMLHQKPIDLRHKCLFYIGHIPTFLDMLMSKALKEPHTEPKNFTVIFESHSEVPEKDEDWPTLTTILSFRDRVRARLLKLYEDFKSGHRTLNRHLARMLVMTLEHEGWHVETLLYMLIQRAGTGTLPPPGFTVPPWEALASQWNATTRPPSTPTVTLGPTTITLGHGDSEGDDFAPGVAGDVEGHAFGWDNESPARAVEVAQFKVEWRPITNAEYLAFWETHREVAMPPSWVQEEDGMKVRTLYGPVPMSIAQHWPVLTSYDGLSAYATSKGGRLPTAPELPLLATNWHPVPATTGCEELGGRGSNGGVWEWTSTLLSGHDGLVPTKHFAGYSTDFFDEKHHVALGASYATIPRIAGRRTVRNFYQHNYPYPWVGARVVYDV</sequence>
<name>A0ACB8AW26_9AGAM</name>
<protein>
    <submittedName>
        <fullName evidence="1">Uncharacterized protein</fullName>
    </submittedName>
</protein>